<keyword evidence="2" id="KW-1185">Reference proteome</keyword>
<protein>
    <submittedName>
        <fullName evidence="1">Uncharacterized protein</fullName>
    </submittedName>
</protein>
<proteinExistence type="predicted"/>
<evidence type="ECO:0000313" key="2">
    <source>
        <dbReference type="Proteomes" id="UP001152798"/>
    </source>
</evidence>
<name>A0A9P0HNS1_NEZVI</name>
<accession>A0A9P0HNS1</accession>
<sequence length="96" mass="10745">MLILTLLKSESKGCSQARVYEHAQRIDTAGCATSILAESKEVHNPLNLDNQVERRMVDASIVIHGFHPNFHPRMTRVDNIIVAIREKTASSPLSEH</sequence>
<gene>
    <name evidence="1" type="ORF">NEZAVI_LOCUS13357</name>
</gene>
<dbReference type="Proteomes" id="UP001152798">
    <property type="component" value="Chromosome 6"/>
</dbReference>
<reference evidence="1" key="1">
    <citation type="submission" date="2022-01" db="EMBL/GenBank/DDBJ databases">
        <authorList>
            <person name="King R."/>
        </authorList>
    </citation>
    <scope>NUCLEOTIDE SEQUENCE</scope>
</reference>
<dbReference type="EMBL" id="OV725082">
    <property type="protein sequence ID" value="CAH1405067.1"/>
    <property type="molecule type" value="Genomic_DNA"/>
</dbReference>
<dbReference type="AlphaFoldDB" id="A0A9P0HNS1"/>
<organism evidence="1 2">
    <name type="scientific">Nezara viridula</name>
    <name type="common">Southern green stink bug</name>
    <name type="synonym">Cimex viridulus</name>
    <dbReference type="NCBI Taxonomy" id="85310"/>
    <lineage>
        <taxon>Eukaryota</taxon>
        <taxon>Metazoa</taxon>
        <taxon>Ecdysozoa</taxon>
        <taxon>Arthropoda</taxon>
        <taxon>Hexapoda</taxon>
        <taxon>Insecta</taxon>
        <taxon>Pterygota</taxon>
        <taxon>Neoptera</taxon>
        <taxon>Paraneoptera</taxon>
        <taxon>Hemiptera</taxon>
        <taxon>Heteroptera</taxon>
        <taxon>Panheteroptera</taxon>
        <taxon>Pentatomomorpha</taxon>
        <taxon>Pentatomoidea</taxon>
        <taxon>Pentatomidae</taxon>
        <taxon>Pentatominae</taxon>
        <taxon>Nezara</taxon>
    </lineage>
</organism>
<evidence type="ECO:0000313" key="1">
    <source>
        <dbReference type="EMBL" id="CAH1405067.1"/>
    </source>
</evidence>